<dbReference type="Gene3D" id="1.20.120.1380">
    <property type="entry name" value="Flagellar FlhF biosynthesis protein, N domain"/>
    <property type="match status" value="1"/>
</dbReference>
<comment type="function">
    <text evidence="12">Necessary for flagellar biosynthesis. May be involved in translocation of the flagellum.</text>
</comment>
<dbReference type="PANTHER" id="PTHR43134:SF3">
    <property type="entry name" value="FLAGELLAR BIOSYNTHESIS PROTEIN FLHF"/>
    <property type="match status" value="1"/>
</dbReference>
<comment type="subcellular location">
    <subcellularLocation>
        <location evidence="1">Cell membrane</location>
        <topology evidence="1">Peripheral membrane protein</topology>
        <orientation evidence="1">Cytoplasmic side</orientation>
    </subcellularLocation>
</comment>
<evidence type="ECO:0000256" key="6">
    <source>
        <dbReference type="ARBA" id="ARBA00022741"/>
    </source>
</evidence>
<dbReference type="NCBIfam" id="TIGR03499">
    <property type="entry name" value="FlhF"/>
    <property type="match status" value="1"/>
</dbReference>
<dbReference type="OrthoDB" id="9778554at2"/>
<keyword evidence="5" id="KW-1003">Cell membrane</keyword>
<dbReference type="Pfam" id="PF00448">
    <property type="entry name" value="SRP54"/>
    <property type="match status" value="1"/>
</dbReference>
<evidence type="ECO:0000256" key="10">
    <source>
        <dbReference type="ARBA" id="ARBA00023136"/>
    </source>
</evidence>
<reference evidence="16 17" key="1">
    <citation type="submission" date="2016-10" db="EMBL/GenBank/DDBJ databases">
        <authorList>
            <person name="de Groot N.N."/>
        </authorList>
    </citation>
    <scope>NUCLEOTIDE SEQUENCE [LARGE SCALE GENOMIC DNA]</scope>
    <source>
        <strain evidence="16 17">DSM 18978</strain>
    </source>
</reference>
<keyword evidence="16" id="KW-0969">Cilium</keyword>
<keyword evidence="8" id="KW-0653">Protein transport</keyword>
<dbReference type="GO" id="GO:0005886">
    <property type="term" value="C:plasma membrane"/>
    <property type="evidence" value="ECO:0007669"/>
    <property type="project" value="UniProtKB-SubCell"/>
</dbReference>
<keyword evidence="6" id="KW-0547">Nucleotide-binding</keyword>
<dbReference type="CDD" id="cd17873">
    <property type="entry name" value="FlhF"/>
    <property type="match status" value="1"/>
</dbReference>
<keyword evidence="17" id="KW-1185">Reference proteome</keyword>
<dbReference type="GO" id="GO:0005047">
    <property type="term" value="F:signal recognition particle binding"/>
    <property type="evidence" value="ECO:0007669"/>
    <property type="project" value="TreeGrafter"/>
</dbReference>
<gene>
    <name evidence="16" type="ORF">SAMN03080606_00897</name>
</gene>
<evidence type="ECO:0000256" key="12">
    <source>
        <dbReference type="ARBA" id="ARBA00025337"/>
    </source>
</evidence>
<evidence type="ECO:0000256" key="1">
    <source>
        <dbReference type="ARBA" id="ARBA00004413"/>
    </source>
</evidence>
<evidence type="ECO:0000259" key="15">
    <source>
        <dbReference type="SMART" id="SM00962"/>
    </source>
</evidence>
<evidence type="ECO:0000256" key="8">
    <source>
        <dbReference type="ARBA" id="ARBA00022927"/>
    </source>
</evidence>
<dbReference type="SMART" id="SM00382">
    <property type="entry name" value="AAA"/>
    <property type="match status" value="1"/>
</dbReference>
<dbReference type="FunFam" id="3.40.50.300:FF:000695">
    <property type="entry name" value="Flagellar biosynthesis regulator FlhF"/>
    <property type="match status" value="1"/>
</dbReference>
<evidence type="ECO:0000313" key="17">
    <source>
        <dbReference type="Proteomes" id="UP000198636"/>
    </source>
</evidence>
<feature type="domain" description="AAA+ ATPase" evidence="14">
    <location>
        <begin position="188"/>
        <end position="334"/>
    </location>
</feature>
<dbReference type="SMART" id="SM00962">
    <property type="entry name" value="SRP54"/>
    <property type="match status" value="1"/>
</dbReference>
<proteinExistence type="inferred from homology"/>
<keyword evidence="11" id="KW-1006">Bacterial flagellum protein export</keyword>
<evidence type="ECO:0000256" key="9">
    <source>
        <dbReference type="ARBA" id="ARBA00023134"/>
    </source>
</evidence>
<evidence type="ECO:0000256" key="5">
    <source>
        <dbReference type="ARBA" id="ARBA00022475"/>
    </source>
</evidence>
<dbReference type="GO" id="GO:0006614">
    <property type="term" value="P:SRP-dependent cotranslational protein targeting to membrane"/>
    <property type="evidence" value="ECO:0007669"/>
    <property type="project" value="UniProtKB-UniRule"/>
</dbReference>
<dbReference type="Gene3D" id="3.40.50.300">
    <property type="entry name" value="P-loop containing nucleotide triphosphate hydrolases"/>
    <property type="match status" value="1"/>
</dbReference>
<evidence type="ECO:0000256" key="2">
    <source>
        <dbReference type="ARBA" id="ARBA00008531"/>
    </source>
</evidence>
<keyword evidence="16" id="KW-0282">Flagellum</keyword>
<dbReference type="InterPro" id="IPR000897">
    <property type="entry name" value="SRP54_GTPase_dom"/>
</dbReference>
<dbReference type="InterPro" id="IPR003593">
    <property type="entry name" value="AAA+_ATPase"/>
</dbReference>
<dbReference type="STRING" id="1120976.SAMN03080606_00897"/>
<dbReference type="GO" id="GO:0003924">
    <property type="term" value="F:GTPase activity"/>
    <property type="evidence" value="ECO:0007669"/>
    <property type="project" value="UniProtKB-UniRule"/>
</dbReference>
<dbReference type="EMBL" id="FMUS01000004">
    <property type="protein sequence ID" value="SCY13575.1"/>
    <property type="molecule type" value="Genomic_DNA"/>
</dbReference>
<dbReference type="Proteomes" id="UP000198636">
    <property type="component" value="Unassembled WGS sequence"/>
</dbReference>
<dbReference type="PANTHER" id="PTHR43134">
    <property type="entry name" value="SIGNAL RECOGNITION PARTICLE RECEPTOR SUBUNIT ALPHA"/>
    <property type="match status" value="1"/>
</dbReference>
<evidence type="ECO:0000256" key="7">
    <source>
        <dbReference type="ARBA" id="ARBA00022795"/>
    </source>
</evidence>
<protein>
    <recommendedName>
        <fullName evidence="3 13">Flagellar biosynthesis protein FlhF</fullName>
    </recommendedName>
</protein>
<keyword evidence="9" id="KW-0342">GTP-binding</keyword>
<keyword evidence="4" id="KW-0813">Transport</keyword>
<dbReference type="InterPro" id="IPR047040">
    <property type="entry name" value="FlhF__GTPase_dom"/>
</dbReference>
<organism evidence="16 17">
    <name type="scientific">Alkaliphilus peptidifermentans DSM 18978</name>
    <dbReference type="NCBI Taxonomy" id="1120976"/>
    <lineage>
        <taxon>Bacteria</taxon>
        <taxon>Bacillati</taxon>
        <taxon>Bacillota</taxon>
        <taxon>Clostridia</taxon>
        <taxon>Peptostreptococcales</taxon>
        <taxon>Natronincolaceae</taxon>
        <taxon>Alkaliphilus</taxon>
    </lineage>
</organism>
<evidence type="ECO:0000256" key="13">
    <source>
        <dbReference type="NCBIfam" id="TIGR03499"/>
    </source>
</evidence>
<dbReference type="AlphaFoldDB" id="A0A1G5DFU2"/>
<accession>A0A1G5DFU2</accession>
<evidence type="ECO:0000256" key="11">
    <source>
        <dbReference type="ARBA" id="ARBA00023225"/>
    </source>
</evidence>
<dbReference type="SUPFAM" id="SSF52540">
    <property type="entry name" value="P-loop containing nucleoside triphosphate hydrolases"/>
    <property type="match status" value="1"/>
</dbReference>
<keyword evidence="10" id="KW-0472">Membrane</keyword>
<evidence type="ECO:0000313" key="16">
    <source>
        <dbReference type="EMBL" id="SCY13575.1"/>
    </source>
</evidence>
<keyword evidence="16" id="KW-0966">Cell projection</keyword>
<evidence type="ECO:0000256" key="3">
    <source>
        <dbReference type="ARBA" id="ARBA00014919"/>
    </source>
</evidence>
<dbReference type="InterPro" id="IPR020006">
    <property type="entry name" value="FlhF"/>
</dbReference>
<keyword evidence="7" id="KW-1005">Bacterial flagellum biogenesis</keyword>
<evidence type="ECO:0000256" key="4">
    <source>
        <dbReference type="ARBA" id="ARBA00022448"/>
    </source>
</evidence>
<dbReference type="GO" id="GO:0005525">
    <property type="term" value="F:GTP binding"/>
    <property type="evidence" value="ECO:0007669"/>
    <property type="project" value="UniProtKB-UniRule"/>
</dbReference>
<dbReference type="GO" id="GO:0015031">
    <property type="term" value="P:protein transport"/>
    <property type="evidence" value="ECO:0007669"/>
    <property type="project" value="UniProtKB-KW"/>
</dbReference>
<comment type="similarity">
    <text evidence="2">Belongs to the GTP-binding SRP family.</text>
</comment>
<dbReference type="InterPro" id="IPR027417">
    <property type="entry name" value="P-loop_NTPase"/>
</dbReference>
<name>A0A1G5DFU2_9FIRM</name>
<feature type="domain" description="SRP54-type proteins GTP-binding" evidence="15">
    <location>
        <begin position="189"/>
        <end position="380"/>
    </location>
</feature>
<evidence type="ECO:0000259" key="14">
    <source>
        <dbReference type="SMART" id="SM00382"/>
    </source>
</evidence>
<dbReference type="GO" id="GO:0044781">
    <property type="term" value="P:bacterial-type flagellum organization"/>
    <property type="evidence" value="ECO:0007669"/>
    <property type="project" value="UniProtKB-UniRule"/>
</dbReference>
<sequence>MKVKKFCAFDNHEAMMKIRADLGPDAVILHQRKIKQKGLFGYFKKPMIEVVAAIEEVEYKAPKTQKLPIIRPEEILRERLVQKQPQIKDEPVINKEISEIKDMLFNVMKKVNQEDVNDIIKNTDNQNLIDIYQQLKEHEIEEHILEKILNELNGSLIKSDESSSKELLIERFKEIIDQYIIDNKNSKLSKFIFFVGPTGVGKTTTIAKLAAHYSMNEGKKVAFISADTYRIAAVEQLKTYSDILSIPVEVIYEADEIHGAIEKLKFYDIIMVDTAGRSHKNEKQVDELKKLLEQINDKETYLVISCTSKNKDVKEIINTYNFIENYRIIFTKIDEATSYGTIINTAIETQKPISYITTGQSVPDDIELISVDKIVSLLIKEA</sequence>
<dbReference type="RefSeq" id="WP_091540443.1">
    <property type="nucleotide sequence ID" value="NZ_FMUS01000004.1"/>
</dbReference>